<evidence type="ECO:0000313" key="5">
    <source>
        <dbReference type="Proteomes" id="UP000019804"/>
    </source>
</evidence>
<dbReference type="PANTHER" id="PTHR47706">
    <property type="entry name" value="NMRA-LIKE FAMILY PROTEIN"/>
    <property type="match status" value="1"/>
</dbReference>
<evidence type="ECO:0000313" key="4">
    <source>
        <dbReference type="EMBL" id="EYE91803.1"/>
    </source>
</evidence>
<sequence length="312" mass="33701">MAAVKNIAIIGASGLLGSRIATALVIAGYSVTAVQRKVSQKPIPAGLRVVKTDLGDETGLTQIFDGQDVVISAVGIPSFETEKVWIDAAIAASVKRIIPSEFTTNMESPLAIQLPVATEKVKVRQYLTSKISNTSAPTTWTSLNNGAFLDMTIKFGALGPNPITKQAIFHNGGDNEIGPSTLADIADAIVRILDPANFADTTNQAVYIHSAAVTERKLTAMMSKILDIDFGSVEDGRIPDVNVDELMEKAKGQLEAGDMTGMLNYYYVMMYEEGYGGKDFKKLSWNERLGIRVMNDDELERAVRGFLSFISA</sequence>
<dbReference type="Proteomes" id="UP000019804">
    <property type="component" value="Unassembled WGS sequence"/>
</dbReference>
<dbReference type="SUPFAM" id="SSF51735">
    <property type="entry name" value="NAD(P)-binding Rossmann-fold domains"/>
    <property type="match status" value="1"/>
</dbReference>
<dbReference type="InterPro" id="IPR036291">
    <property type="entry name" value="NAD(P)-bd_dom_sf"/>
</dbReference>
<keyword evidence="2" id="KW-0560">Oxidoreductase</keyword>
<keyword evidence="5" id="KW-1185">Reference proteome</keyword>
<keyword evidence="1" id="KW-0521">NADP</keyword>
<evidence type="ECO:0000256" key="1">
    <source>
        <dbReference type="ARBA" id="ARBA00022857"/>
    </source>
</evidence>
<organism evidence="4 5">
    <name type="scientific">Aspergillus ruber (strain CBS 135680)</name>
    <dbReference type="NCBI Taxonomy" id="1388766"/>
    <lineage>
        <taxon>Eukaryota</taxon>
        <taxon>Fungi</taxon>
        <taxon>Dikarya</taxon>
        <taxon>Ascomycota</taxon>
        <taxon>Pezizomycotina</taxon>
        <taxon>Eurotiomycetes</taxon>
        <taxon>Eurotiomycetidae</taxon>
        <taxon>Eurotiales</taxon>
        <taxon>Aspergillaceae</taxon>
        <taxon>Aspergillus</taxon>
        <taxon>Aspergillus subgen. Aspergillus</taxon>
    </lineage>
</organism>
<evidence type="ECO:0000259" key="3">
    <source>
        <dbReference type="Pfam" id="PF05368"/>
    </source>
</evidence>
<reference evidence="5" key="1">
    <citation type="journal article" date="2014" name="Nat. Commun.">
        <title>Genomic adaptations of the halophilic Dead Sea filamentous fungus Eurotium rubrum.</title>
        <authorList>
            <person name="Kis-Papo T."/>
            <person name="Weig A.R."/>
            <person name="Riley R."/>
            <person name="Persoh D."/>
            <person name="Salamov A."/>
            <person name="Sun H."/>
            <person name="Lipzen A."/>
            <person name="Wasser S.P."/>
            <person name="Rambold G."/>
            <person name="Grigoriev I.V."/>
            <person name="Nevo E."/>
        </authorList>
    </citation>
    <scope>NUCLEOTIDE SEQUENCE [LARGE SCALE GENOMIC DNA]</scope>
    <source>
        <strain evidence="5">CBS 135680</strain>
    </source>
</reference>
<dbReference type="GeneID" id="63702088"/>
<dbReference type="HOGENOM" id="CLU_044876_3_3_1"/>
<dbReference type="InterPro" id="IPR008030">
    <property type="entry name" value="NmrA-like"/>
</dbReference>
<dbReference type="InterPro" id="IPR051609">
    <property type="entry name" value="NmrA/Isoflavone_reductase-like"/>
</dbReference>
<dbReference type="AlphaFoldDB" id="A0A017S441"/>
<protein>
    <submittedName>
        <fullName evidence="4">NAD(P)-binding protein</fullName>
    </submittedName>
</protein>
<accession>A0A017S441</accession>
<proteinExistence type="predicted"/>
<feature type="domain" description="NmrA-like" evidence="3">
    <location>
        <begin position="5"/>
        <end position="134"/>
    </location>
</feature>
<dbReference type="PANTHER" id="PTHR47706:SF1">
    <property type="entry name" value="CIPA-LIKE, PUTATIVE (AFU_ORTHOLOGUE AFUA_1G12460)-RELATED"/>
    <property type="match status" value="1"/>
</dbReference>
<dbReference type="RefSeq" id="XP_040635493.1">
    <property type="nucleotide sequence ID" value="XM_040786964.1"/>
</dbReference>
<dbReference type="GO" id="GO:0016491">
    <property type="term" value="F:oxidoreductase activity"/>
    <property type="evidence" value="ECO:0007669"/>
    <property type="project" value="UniProtKB-KW"/>
</dbReference>
<dbReference type="OrthoDB" id="9974981at2759"/>
<dbReference type="Pfam" id="PF05368">
    <property type="entry name" value="NmrA"/>
    <property type="match status" value="1"/>
</dbReference>
<dbReference type="EMBL" id="KK088441">
    <property type="protein sequence ID" value="EYE91803.1"/>
    <property type="molecule type" value="Genomic_DNA"/>
</dbReference>
<dbReference type="Gene3D" id="3.40.50.720">
    <property type="entry name" value="NAD(P)-binding Rossmann-like Domain"/>
    <property type="match status" value="1"/>
</dbReference>
<dbReference type="STRING" id="1388766.A0A017S441"/>
<gene>
    <name evidence="4" type="ORF">EURHEDRAFT_525986</name>
</gene>
<name>A0A017S441_ASPRC</name>
<evidence type="ECO:0000256" key="2">
    <source>
        <dbReference type="ARBA" id="ARBA00023002"/>
    </source>
</evidence>